<gene>
    <name evidence="1" type="ORF">PEPNEM18_01115</name>
</gene>
<keyword evidence="2" id="KW-1185">Reference proteome</keyword>
<comment type="caution">
    <text evidence="1">The sequence shown here is derived from an EMBL/GenBank/DDBJ whole genome shotgun (WGS) entry which is preliminary data.</text>
</comment>
<dbReference type="AlphaFoldDB" id="A0A6V6Y481"/>
<sequence>MMIKYNIKDRKSFVKALEEITGAKAKYLYVPSLLLRWAFSP</sequence>
<proteinExistence type="predicted"/>
<dbReference type="Proteomes" id="UP000586454">
    <property type="component" value="Unassembled WGS sequence"/>
</dbReference>
<evidence type="ECO:0000313" key="2">
    <source>
        <dbReference type="Proteomes" id="UP000586454"/>
    </source>
</evidence>
<name>A0A6V6Y481_9FIRM</name>
<organism evidence="1 2">
    <name type="scientific">Aedoeadaptatus nemausensis</name>
    <dbReference type="NCBI Taxonomy" id="2582829"/>
    <lineage>
        <taxon>Bacteria</taxon>
        <taxon>Bacillati</taxon>
        <taxon>Bacillota</taxon>
        <taxon>Tissierellia</taxon>
        <taxon>Tissierellales</taxon>
        <taxon>Peptoniphilaceae</taxon>
        <taxon>Aedoeadaptatus</taxon>
    </lineage>
</organism>
<evidence type="ECO:0000313" key="1">
    <source>
        <dbReference type="EMBL" id="CAC9931844.1"/>
    </source>
</evidence>
<dbReference type="EMBL" id="CAIJCS010000019">
    <property type="protein sequence ID" value="CAC9931844.1"/>
    <property type="molecule type" value="Genomic_DNA"/>
</dbReference>
<protein>
    <submittedName>
        <fullName evidence="1">Uncharacterized protein</fullName>
    </submittedName>
</protein>
<reference evidence="1 2" key="1">
    <citation type="submission" date="2020-06" db="EMBL/GenBank/DDBJ databases">
        <authorList>
            <person name="Criscuolo A."/>
        </authorList>
    </citation>
    <scope>NUCLEOTIDE SEQUENCE [LARGE SCALE GENOMIC DNA]</scope>
    <source>
        <strain evidence="1">1804121828</strain>
    </source>
</reference>
<accession>A0A6V6Y481</accession>